<proteinExistence type="predicted"/>
<dbReference type="AlphaFoldDB" id="A0A061I3B4"/>
<feature type="non-terminal residue" evidence="2">
    <location>
        <position position="1"/>
    </location>
</feature>
<feature type="region of interest" description="Disordered" evidence="1">
    <location>
        <begin position="18"/>
        <end position="37"/>
    </location>
</feature>
<dbReference type="Proteomes" id="UP000030759">
    <property type="component" value="Unassembled WGS sequence"/>
</dbReference>
<gene>
    <name evidence="2" type="ORF">H671_4g12219</name>
</gene>
<dbReference type="EMBL" id="KE675047">
    <property type="protein sequence ID" value="ERE75968.1"/>
    <property type="molecule type" value="Genomic_DNA"/>
</dbReference>
<sequence length="62" mass="7065">VPPWSLTTADWKPHSTEVKACCGPTHPRKGDTMASSSTETQLQRIIRDLQGLVEWLVNWAWF</sequence>
<evidence type="ECO:0000313" key="3">
    <source>
        <dbReference type="Proteomes" id="UP000030759"/>
    </source>
</evidence>
<protein>
    <submittedName>
        <fullName evidence="2">Uncharacterized protein</fullName>
    </submittedName>
</protein>
<evidence type="ECO:0000313" key="2">
    <source>
        <dbReference type="EMBL" id="ERE75968.1"/>
    </source>
</evidence>
<name>A0A061I3B4_CRIGR</name>
<accession>A0A061I3B4</accession>
<reference evidence="3" key="1">
    <citation type="journal article" date="2013" name="Nat. Biotechnol.">
        <title>Chinese hamster genome sequenced from sorted chromosomes.</title>
        <authorList>
            <person name="Brinkrolf K."/>
            <person name="Rupp O."/>
            <person name="Laux H."/>
            <person name="Kollin F."/>
            <person name="Ernst W."/>
            <person name="Linke B."/>
            <person name="Kofler R."/>
            <person name="Romand S."/>
            <person name="Hesse F."/>
            <person name="Budach W.E."/>
            <person name="Galosy S."/>
            <person name="Muller D."/>
            <person name="Noll T."/>
            <person name="Wienberg J."/>
            <person name="Jostock T."/>
            <person name="Leonard M."/>
            <person name="Grillari J."/>
            <person name="Tauch A."/>
            <person name="Goesmann A."/>
            <person name="Helk B."/>
            <person name="Mott J.E."/>
            <person name="Puhler A."/>
            <person name="Borth N."/>
        </authorList>
    </citation>
    <scope>NUCLEOTIDE SEQUENCE [LARGE SCALE GENOMIC DNA]</scope>
    <source>
        <strain evidence="3">17A/GY</strain>
    </source>
</reference>
<organism evidence="2 3">
    <name type="scientific">Cricetulus griseus</name>
    <name type="common">Chinese hamster</name>
    <name type="synonym">Cricetulus barabensis griseus</name>
    <dbReference type="NCBI Taxonomy" id="10029"/>
    <lineage>
        <taxon>Eukaryota</taxon>
        <taxon>Metazoa</taxon>
        <taxon>Chordata</taxon>
        <taxon>Craniata</taxon>
        <taxon>Vertebrata</taxon>
        <taxon>Euteleostomi</taxon>
        <taxon>Mammalia</taxon>
        <taxon>Eutheria</taxon>
        <taxon>Euarchontoglires</taxon>
        <taxon>Glires</taxon>
        <taxon>Rodentia</taxon>
        <taxon>Myomorpha</taxon>
        <taxon>Muroidea</taxon>
        <taxon>Cricetidae</taxon>
        <taxon>Cricetinae</taxon>
        <taxon>Cricetulus</taxon>
    </lineage>
</organism>
<evidence type="ECO:0000256" key="1">
    <source>
        <dbReference type="SAM" id="MobiDB-lite"/>
    </source>
</evidence>